<evidence type="ECO:0000256" key="4">
    <source>
        <dbReference type="ARBA" id="ARBA00022617"/>
    </source>
</evidence>
<keyword evidence="3 10" id="KW-0813">Transport</keyword>
<name>A0AA36JF50_9DINO</name>
<evidence type="ECO:0000256" key="2">
    <source>
        <dbReference type="ARBA" id="ARBA00006488"/>
    </source>
</evidence>
<reference evidence="13" key="1">
    <citation type="submission" date="2023-08" db="EMBL/GenBank/DDBJ databases">
        <authorList>
            <person name="Chen Y."/>
            <person name="Shah S."/>
            <person name="Dougan E. K."/>
            <person name="Thang M."/>
            <person name="Chan C."/>
        </authorList>
    </citation>
    <scope>NUCLEOTIDE SEQUENCE</scope>
</reference>
<dbReference type="InterPro" id="IPR002327">
    <property type="entry name" value="Cyt_c_1A/1B"/>
</dbReference>
<evidence type="ECO:0000256" key="9">
    <source>
        <dbReference type="RuleBase" id="RU004426"/>
    </source>
</evidence>
<dbReference type="GO" id="GO:0020037">
    <property type="term" value="F:heme binding"/>
    <property type="evidence" value="ECO:0007669"/>
    <property type="project" value="InterPro"/>
</dbReference>
<dbReference type="GO" id="GO:0005758">
    <property type="term" value="C:mitochondrial intermembrane space"/>
    <property type="evidence" value="ECO:0007669"/>
    <property type="project" value="UniProtKB-SubCell"/>
</dbReference>
<dbReference type="PANTHER" id="PTHR11961">
    <property type="entry name" value="CYTOCHROME C"/>
    <property type="match status" value="1"/>
</dbReference>
<evidence type="ECO:0000256" key="7">
    <source>
        <dbReference type="ARBA" id="ARBA00023004"/>
    </source>
</evidence>
<dbReference type="InterPro" id="IPR009056">
    <property type="entry name" value="Cyt_c-like_dom"/>
</dbReference>
<dbReference type="InterPro" id="IPR036909">
    <property type="entry name" value="Cyt_c-like_dom_sf"/>
</dbReference>
<sequence length="124" mass="13295">MAAHASEPDLGKGAKVFKKCAACHTLGEGEDNKIGPNLYGMFERPVASVDGFNFSDGMTARAAEIGTWDDANLAEYLTKPRDYVPGTNMSFVGLRKEKDRVNLIAYLRQETGAAAPAAEEPAAE</sequence>
<dbReference type="Proteomes" id="UP001178507">
    <property type="component" value="Unassembled WGS sequence"/>
</dbReference>
<dbReference type="GO" id="GO:0009055">
    <property type="term" value="F:electron transfer activity"/>
    <property type="evidence" value="ECO:0007669"/>
    <property type="project" value="InterPro"/>
</dbReference>
<dbReference type="Gene3D" id="1.10.760.10">
    <property type="entry name" value="Cytochrome c-like domain"/>
    <property type="match status" value="1"/>
</dbReference>
<keyword evidence="6 10" id="KW-0249">Electron transport</keyword>
<evidence type="ECO:0000313" key="14">
    <source>
        <dbReference type="Proteomes" id="UP001178507"/>
    </source>
</evidence>
<evidence type="ECO:0000256" key="8">
    <source>
        <dbReference type="PROSITE-ProRule" id="PRU00433"/>
    </source>
</evidence>
<evidence type="ECO:0000259" key="11">
    <source>
        <dbReference type="PROSITE" id="PS51007"/>
    </source>
</evidence>
<dbReference type="EMBL" id="CAUJNA010003568">
    <property type="protein sequence ID" value="CAJ1405063.1"/>
    <property type="molecule type" value="Genomic_DNA"/>
</dbReference>
<evidence type="ECO:0000256" key="1">
    <source>
        <dbReference type="ARBA" id="ARBA00004569"/>
    </source>
</evidence>
<comment type="PTM">
    <text evidence="10">Binds 1 heme group per subunit.</text>
</comment>
<evidence type="ECO:0000256" key="6">
    <source>
        <dbReference type="ARBA" id="ARBA00022982"/>
    </source>
</evidence>
<dbReference type="Pfam" id="PF00034">
    <property type="entry name" value="Cytochrom_C"/>
    <property type="match status" value="1"/>
</dbReference>
<comment type="function">
    <text evidence="10">Electron carrier protein. The oxidized form of the cytochrome c heme group can accept an electron from the heme group of the cytochrome c1 subunit of cytochrome reductase. Cytochrome c then transfers this electron to the cytochrome oxidase complex, the final protein carrier in the mitochondrial electron-transport chain.</text>
</comment>
<accession>A0AA36JF50</accession>
<evidence type="ECO:0000256" key="10">
    <source>
        <dbReference type="RuleBase" id="RU004427"/>
    </source>
</evidence>
<organism evidence="13 14">
    <name type="scientific">Effrenium voratum</name>
    <dbReference type="NCBI Taxonomy" id="2562239"/>
    <lineage>
        <taxon>Eukaryota</taxon>
        <taxon>Sar</taxon>
        <taxon>Alveolata</taxon>
        <taxon>Dinophyceae</taxon>
        <taxon>Suessiales</taxon>
        <taxon>Symbiodiniaceae</taxon>
        <taxon>Effrenium</taxon>
    </lineage>
</organism>
<dbReference type="GO" id="GO:0046872">
    <property type="term" value="F:metal ion binding"/>
    <property type="evidence" value="ECO:0007669"/>
    <property type="project" value="UniProtKB-KW"/>
</dbReference>
<keyword evidence="7 8" id="KW-0408">Iron</keyword>
<comment type="similarity">
    <text evidence="2 9">Belongs to the cytochrome c family.</text>
</comment>
<dbReference type="AlphaFoldDB" id="A0AA36JF50"/>
<evidence type="ECO:0000313" key="12">
    <source>
        <dbReference type="EMBL" id="CAJ1370761.1"/>
    </source>
</evidence>
<comment type="caution">
    <text evidence="13">The sequence shown here is derived from an EMBL/GenBank/DDBJ whole genome shotgun (WGS) entry which is preliminary data.</text>
</comment>
<keyword evidence="10" id="KW-0679">Respiratory chain</keyword>
<dbReference type="PRINTS" id="PR00604">
    <property type="entry name" value="CYTCHRMECIAB"/>
</dbReference>
<keyword evidence="5 8" id="KW-0479">Metal-binding</keyword>
<evidence type="ECO:0000256" key="5">
    <source>
        <dbReference type="ARBA" id="ARBA00022723"/>
    </source>
</evidence>
<comment type="subcellular location">
    <subcellularLocation>
        <location evidence="1">Mitochondrion intermembrane space</location>
    </subcellularLocation>
</comment>
<keyword evidence="4 8" id="KW-0349">Heme</keyword>
<dbReference type="PROSITE" id="PS51007">
    <property type="entry name" value="CYTC"/>
    <property type="match status" value="1"/>
</dbReference>
<evidence type="ECO:0000313" key="13">
    <source>
        <dbReference type="EMBL" id="CAJ1405063.1"/>
    </source>
</evidence>
<proteinExistence type="inferred from homology"/>
<dbReference type="SUPFAM" id="SSF46626">
    <property type="entry name" value="Cytochrome c"/>
    <property type="match status" value="1"/>
</dbReference>
<keyword evidence="14" id="KW-1185">Reference proteome</keyword>
<protein>
    <recommendedName>
        <fullName evidence="11">Cytochrome c domain-containing protein</fullName>
    </recommendedName>
</protein>
<keyword evidence="10" id="KW-0496">Mitochondrion</keyword>
<dbReference type="EMBL" id="CAUJNA010000036">
    <property type="protein sequence ID" value="CAJ1370761.1"/>
    <property type="molecule type" value="Genomic_DNA"/>
</dbReference>
<gene>
    <name evidence="12" type="ORF">EVOR1521_LOCUS1255</name>
    <name evidence="13" type="ORF">EVOR1521_LOCUS27379</name>
</gene>
<evidence type="ECO:0000256" key="3">
    <source>
        <dbReference type="ARBA" id="ARBA00022448"/>
    </source>
</evidence>
<feature type="domain" description="Cytochrome c" evidence="11">
    <location>
        <begin position="8"/>
        <end position="111"/>
    </location>
</feature>